<dbReference type="GO" id="GO:0000428">
    <property type="term" value="C:DNA-directed RNA polymerase complex"/>
    <property type="evidence" value="ECO:0007669"/>
    <property type="project" value="UniProtKB-KW"/>
</dbReference>
<organism evidence="2 3">
    <name type="scientific">Acorus gramineus</name>
    <name type="common">Dwarf sweet flag</name>
    <dbReference type="NCBI Taxonomy" id="55184"/>
    <lineage>
        <taxon>Eukaryota</taxon>
        <taxon>Viridiplantae</taxon>
        <taxon>Streptophyta</taxon>
        <taxon>Embryophyta</taxon>
        <taxon>Tracheophyta</taxon>
        <taxon>Spermatophyta</taxon>
        <taxon>Magnoliopsida</taxon>
        <taxon>Liliopsida</taxon>
        <taxon>Acoraceae</taxon>
        <taxon>Acorus</taxon>
    </lineage>
</organism>
<comment type="caution">
    <text evidence="2">The sequence shown here is derived from an EMBL/GenBank/DDBJ whole genome shotgun (WGS) entry which is preliminary data.</text>
</comment>
<keyword evidence="2" id="KW-0804">Transcription</keyword>
<proteinExistence type="predicted"/>
<reference evidence="2" key="1">
    <citation type="journal article" date="2023" name="Nat. Commun.">
        <title>Diploid and tetraploid genomes of Acorus and the evolution of monocots.</title>
        <authorList>
            <person name="Ma L."/>
            <person name="Liu K.W."/>
            <person name="Li Z."/>
            <person name="Hsiao Y.Y."/>
            <person name="Qi Y."/>
            <person name="Fu T."/>
            <person name="Tang G.D."/>
            <person name="Zhang D."/>
            <person name="Sun W.H."/>
            <person name="Liu D.K."/>
            <person name="Li Y."/>
            <person name="Chen G.Z."/>
            <person name="Liu X.D."/>
            <person name="Liao X.Y."/>
            <person name="Jiang Y.T."/>
            <person name="Yu X."/>
            <person name="Hao Y."/>
            <person name="Huang J."/>
            <person name="Zhao X.W."/>
            <person name="Ke S."/>
            <person name="Chen Y.Y."/>
            <person name="Wu W.L."/>
            <person name="Hsu J.L."/>
            <person name="Lin Y.F."/>
            <person name="Huang M.D."/>
            <person name="Li C.Y."/>
            <person name="Huang L."/>
            <person name="Wang Z.W."/>
            <person name="Zhao X."/>
            <person name="Zhong W.Y."/>
            <person name="Peng D.H."/>
            <person name="Ahmad S."/>
            <person name="Lan S."/>
            <person name="Zhang J.S."/>
            <person name="Tsai W.C."/>
            <person name="Van de Peer Y."/>
            <person name="Liu Z.J."/>
        </authorList>
    </citation>
    <scope>NUCLEOTIDE SEQUENCE</scope>
    <source>
        <strain evidence="2">SCP</strain>
    </source>
</reference>
<dbReference type="Proteomes" id="UP001179952">
    <property type="component" value="Unassembled WGS sequence"/>
</dbReference>
<gene>
    <name evidence="2" type="ORF">QJS04_geneDACA004807</name>
</gene>
<evidence type="ECO:0000313" key="3">
    <source>
        <dbReference type="Proteomes" id="UP001179952"/>
    </source>
</evidence>
<keyword evidence="3" id="KW-1185">Reference proteome</keyword>
<dbReference type="EMBL" id="JAUJYN010000001">
    <property type="protein sequence ID" value="KAK1281326.1"/>
    <property type="molecule type" value="Genomic_DNA"/>
</dbReference>
<protein>
    <submittedName>
        <fullName evidence="2">DNA-directed RNA polymerase E subunit 1</fullName>
    </submittedName>
</protein>
<name>A0AAV9BYP6_ACOGR</name>
<sequence>MEEDLFWPHVLDGLICDIKFNLATTEEISTSSISDCSITHPNQLTNPFLGLPVESGKCESCGAAELGKCEENKKRGKSRKKTPNMSVPKSKHPKAYTPIHHLRTKEDDDPRSKKSNYRPSIFHVDPFM</sequence>
<keyword evidence="2" id="KW-0240">DNA-directed RNA polymerase</keyword>
<evidence type="ECO:0000256" key="1">
    <source>
        <dbReference type="SAM" id="MobiDB-lite"/>
    </source>
</evidence>
<dbReference type="AlphaFoldDB" id="A0AAV9BYP6"/>
<reference evidence="2" key="2">
    <citation type="submission" date="2023-06" db="EMBL/GenBank/DDBJ databases">
        <authorList>
            <person name="Ma L."/>
            <person name="Liu K.-W."/>
            <person name="Li Z."/>
            <person name="Hsiao Y.-Y."/>
            <person name="Qi Y."/>
            <person name="Fu T."/>
            <person name="Tang G."/>
            <person name="Zhang D."/>
            <person name="Sun W.-H."/>
            <person name="Liu D.-K."/>
            <person name="Li Y."/>
            <person name="Chen G.-Z."/>
            <person name="Liu X.-D."/>
            <person name="Liao X.-Y."/>
            <person name="Jiang Y.-T."/>
            <person name="Yu X."/>
            <person name="Hao Y."/>
            <person name="Huang J."/>
            <person name="Zhao X.-W."/>
            <person name="Ke S."/>
            <person name="Chen Y.-Y."/>
            <person name="Wu W.-L."/>
            <person name="Hsu J.-L."/>
            <person name="Lin Y.-F."/>
            <person name="Huang M.-D."/>
            <person name="Li C.-Y."/>
            <person name="Huang L."/>
            <person name="Wang Z.-W."/>
            <person name="Zhao X."/>
            <person name="Zhong W.-Y."/>
            <person name="Peng D.-H."/>
            <person name="Ahmad S."/>
            <person name="Lan S."/>
            <person name="Zhang J.-S."/>
            <person name="Tsai W.-C."/>
            <person name="Van De Peer Y."/>
            <person name="Liu Z.-J."/>
        </authorList>
    </citation>
    <scope>NUCLEOTIDE SEQUENCE</scope>
    <source>
        <strain evidence="2">SCP</strain>
        <tissue evidence="2">Leaves</tissue>
    </source>
</reference>
<evidence type="ECO:0000313" key="2">
    <source>
        <dbReference type="EMBL" id="KAK1281326.1"/>
    </source>
</evidence>
<accession>A0AAV9BYP6</accession>
<feature type="region of interest" description="Disordered" evidence="1">
    <location>
        <begin position="70"/>
        <end position="128"/>
    </location>
</feature>